<sequence>MFKLLPSLRLAELHDACVKIELVESVEEIEGKKNVELTAIIRNHLSKYGCDHKDFDFATSGPTLPCTKDKELSPTTAGY</sequence>
<dbReference type="AlphaFoldDB" id="A0A0K2VHC7"/>
<organism evidence="1">
    <name type="scientific">Lepeophtheirus salmonis</name>
    <name type="common">Salmon louse</name>
    <name type="synonym">Caligus salmonis</name>
    <dbReference type="NCBI Taxonomy" id="72036"/>
    <lineage>
        <taxon>Eukaryota</taxon>
        <taxon>Metazoa</taxon>
        <taxon>Ecdysozoa</taxon>
        <taxon>Arthropoda</taxon>
        <taxon>Crustacea</taxon>
        <taxon>Multicrustacea</taxon>
        <taxon>Hexanauplia</taxon>
        <taxon>Copepoda</taxon>
        <taxon>Siphonostomatoida</taxon>
        <taxon>Caligidae</taxon>
        <taxon>Lepeophtheirus</taxon>
    </lineage>
</organism>
<evidence type="ECO:0000313" key="1">
    <source>
        <dbReference type="EMBL" id="CDW49627.1"/>
    </source>
</evidence>
<dbReference type="EMBL" id="HACA01032266">
    <property type="protein sequence ID" value="CDW49627.1"/>
    <property type="molecule type" value="Transcribed_RNA"/>
</dbReference>
<name>A0A0K2VHC7_LEPSM</name>
<proteinExistence type="predicted"/>
<dbReference type="EMBL" id="HACA01032267">
    <property type="protein sequence ID" value="CDW49628.1"/>
    <property type="molecule type" value="Transcribed_RNA"/>
</dbReference>
<reference evidence="1" key="1">
    <citation type="submission" date="2014-05" db="EMBL/GenBank/DDBJ databases">
        <authorList>
            <person name="Chronopoulou M."/>
        </authorList>
    </citation>
    <scope>NUCLEOTIDE SEQUENCE</scope>
    <source>
        <tissue evidence="1">Whole organism</tissue>
    </source>
</reference>
<accession>A0A0K2VHC7</accession>
<protein>
    <submittedName>
        <fullName evidence="1">Uncharacterized protein</fullName>
    </submittedName>
</protein>